<feature type="chain" id="PRO_5015666037" evidence="1">
    <location>
        <begin position="25"/>
        <end position="433"/>
    </location>
</feature>
<dbReference type="SMART" id="SM00554">
    <property type="entry name" value="FAS1"/>
    <property type="match status" value="2"/>
</dbReference>
<sequence>MKNLFSYFAAVLAIVALLPLRSTAQTTETGDQTILELAQGNENLTILTRALQAAGLTDALTGDGPITVFAPTDQAFYGLPEGVLSALTKAENRDALVDILKYHVVDGELTASAVTSGIEGAADGMLPAETMNGELTAMLEGEGVALKDAAGRTVMVTQTDIMASNGVIHLIDGVLLPEGVDLEALTSGAEGMGMEETDGAMEEAGEAVDTAASATADAASTAYNETEEFVENAAETTAEAAETVYDETTEAVSDVVGSDDETMQEGRDDVRTVGSDVGNYESAPDATIVEVASGNSDFSTLVTAIESAELKDVLNSESGFTVFAPTNAAFDKVPADMRSQLMSSAGKTDLQNLLKYHVVASRIDAASLTKAIEKNNGYFRIQTLGGESLIASMQDGNVVLTDGNGEYATVTKTDVQASNGLIHAIDGVLTPRQ</sequence>
<dbReference type="SUPFAM" id="SSF82153">
    <property type="entry name" value="FAS1 domain"/>
    <property type="match status" value="2"/>
</dbReference>
<dbReference type="RefSeq" id="WP_104420679.1">
    <property type="nucleotide sequence ID" value="NZ_PTJC01000006.1"/>
</dbReference>
<accession>A0A2S6I504</accession>
<feature type="domain" description="FAS1" evidence="2">
    <location>
        <begin position="285"/>
        <end position="429"/>
    </location>
</feature>
<keyword evidence="1" id="KW-0732">Signal</keyword>
<feature type="signal peptide" evidence="1">
    <location>
        <begin position="1"/>
        <end position="24"/>
    </location>
</feature>
<keyword evidence="4" id="KW-1185">Reference proteome</keyword>
<proteinExistence type="predicted"/>
<protein>
    <submittedName>
        <fullName evidence="3">Putative surface protein with fasciclin (FAS1) repeats</fullName>
    </submittedName>
</protein>
<dbReference type="AlphaFoldDB" id="A0A2S6I504"/>
<dbReference type="FunFam" id="2.30.180.10:FF:000032">
    <property type="entry name" value="Fasciclin domain-containing protein, putative"/>
    <property type="match status" value="1"/>
</dbReference>
<dbReference type="InterPro" id="IPR036378">
    <property type="entry name" value="FAS1_dom_sf"/>
</dbReference>
<dbReference type="OrthoDB" id="9800666at2"/>
<dbReference type="GO" id="GO:0005615">
    <property type="term" value="C:extracellular space"/>
    <property type="evidence" value="ECO:0007669"/>
    <property type="project" value="TreeGrafter"/>
</dbReference>
<dbReference type="PROSITE" id="PS50213">
    <property type="entry name" value="FAS1"/>
    <property type="match status" value="2"/>
</dbReference>
<dbReference type="Pfam" id="PF02469">
    <property type="entry name" value="Fasciclin"/>
    <property type="match status" value="2"/>
</dbReference>
<evidence type="ECO:0000256" key="1">
    <source>
        <dbReference type="SAM" id="SignalP"/>
    </source>
</evidence>
<evidence type="ECO:0000259" key="2">
    <source>
        <dbReference type="PROSITE" id="PS50213"/>
    </source>
</evidence>
<reference evidence="3 4" key="1">
    <citation type="submission" date="2018-02" db="EMBL/GenBank/DDBJ databases">
        <title>Genomic Encyclopedia of Archaeal and Bacterial Type Strains, Phase II (KMG-II): from individual species to whole genera.</title>
        <authorList>
            <person name="Goeker M."/>
        </authorList>
    </citation>
    <scope>NUCLEOTIDE SEQUENCE [LARGE SCALE GENOMIC DNA]</scope>
    <source>
        <strain evidence="3 4">DSM 29526</strain>
    </source>
</reference>
<dbReference type="InterPro" id="IPR050904">
    <property type="entry name" value="Adhesion/Biosynth-related"/>
</dbReference>
<feature type="domain" description="FAS1" evidence="2">
    <location>
        <begin position="31"/>
        <end position="175"/>
    </location>
</feature>
<dbReference type="Proteomes" id="UP000237662">
    <property type="component" value="Unassembled WGS sequence"/>
</dbReference>
<dbReference type="Gene3D" id="2.30.180.10">
    <property type="entry name" value="FAS1 domain"/>
    <property type="match status" value="2"/>
</dbReference>
<dbReference type="PANTHER" id="PTHR10900:SF77">
    <property type="entry name" value="FI19380P1"/>
    <property type="match status" value="1"/>
</dbReference>
<name>A0A2S6I504_9BACT</name>
<gene>
    <name evidence="3" type="ORF">CLV84_3152</name>
</gene>
<dbReference type="FunFam" id="2.30.180.10:FF:000014">
    <property type="entry name" value="Stabilin 1"/>
    <property type="match status" value="1"/>
</dbReference>
<evidence type="ECO:0000313" key="4">
    <source>
        <dbReference type="Proteomes" id="UP000237662"/>
    </source>
</evidence>
<organism evidence="3 4">
    <name type="scientific">Neolewinella xylanilytica</name>
    <dbReference type="NCBI Taxonomy" id="1514080"/>
    <lineage>
        <taxon>Bacteria</taxon>
        <taxon>Pseudomonadati</taxon>
        <taxon>Bacteroidota</taxon>
        <taxon>Saprospiria</taxon>
        <taxon>Saprospirales</taxon>
        <taxon>Lewinellaceae</taxon>
        <taxon>Neolewinella</taxon>
    </lineage>
</organism>
<dbReference type="EMBL" id="PTJC01000006">
    <property type="protein sequence ID" value="PPK86230.1"/>
    <property type="molecule type" value="Genomic_DNA"/>
</dbReference>
<dbReference type="InterPro" id="IPR000782">
    <property type="entry name" value="FAS1_domain"/>
</dbReference>
<dbReference type="PANTHER" id="PTHR10900">
    <property type="entry name" value="PERIOSTIN-RELATED"/>
    <property type="match status" value="1"/>
</dbReference>
<evidence type="ECO:0000313" key="3">
    <source>
        <dbReference type="EMBL" id="PPK86230.1"/>
    </source>
</evidence>
<comment type="caution">
    <text evidence="3">The sequence shown here is derived from an EMBL/GenBank/DDBJ whole genome shotgun (WGS) entry which is preliminary data.</text>
</comment>